<protein>
    <submittedName>
        <fullName evidence="1">Uncharacterized protein</fullName>
    </submittedName>
</protein>
<dbReference type="AlphaFoldDB" id="A0A5B7EEW7"/>
<comment type="caution">
    <text evidence="1">The sequence shown here is derived from an EMBL/GenBank/DDBJ whole genome shotgun (WGS) entry which is preliminary data.</text>
</comment>
<evidence type="ECO:0000313" key="1">
    <source>
        <dbReference type="EMBL" id="MPC32038.1"/>
    </source>
</evidence>
<keyword evidence="2" id="KW-1185">Reference proteome</keyword>
<evidence type="ECO:0000313" key="2">
    <source>
        <dbReference type="Proteomes" id="UP000324222"/>
    </source>
</evidence>
<name>A0A5B7EEW7_PORTR</name>
<reference evidence="1 2" key="1">
    <citation type="submission" date="2019-05" db="EMBL/GenBank/DDBJ databases">
        <title>Another draft genome of Portunus trituberculatus and its Hox gene families provides insights of decapod evolution.</title>
        <authorList>
            <person name="Jeong J.-H."/>
            <person name="Song I."/>
            <person name="Kim S."/>
            <person name="Choi T."/>
            <person name="Kim D."/>
            <person name="Ryu S."/>
            <person name="Kim W."/>
        </authorList>
    </citation>
    <scope>NUCLEOTIDE SEQUENCE [LARGE SCALE GENOMIC DNA]</scope>
    <source>
        <tissue evidence="1">Muscle</tissue>
    </source>
</reference>
<dbReference type="EMBL" id="VSRR010002549">
    <property type="protein sequence ID" value="MPC32038.1"/>
    <property type="molecule type" value="Genomic_DNA"/>
</dbReference>
<organism evidence="1 2">
    <name type="scientific">Portunus trituberculatus</name>
    <name type="common">Swimming crab</name>
    <name type="synonym">Neptunus trituberculatus</name>
    <dbReference type="NCBI Taxonomy" id="210409"/>
    <lineage>
        <taxon>Eukaryota</taxon>
        <taxon>Metazoa</taxon>
        <taxon>Ecdysozoa</taxon>
        <taxon>Arthropoda</taxon>
        <taxon>Crustacea</taxon>
        <taxon>Multicrustacea</taxon>
        <taxon>Malacostraca</taxon>
        <taxon>Eumalacostraca</taxon>
        <taxon>Eucarida</taxon>
        <taxon>Decapoda</taxon>
        <taxon>Pleocyemata</taxon>
        <taxon>Brachyura</taxon>
        <taxon>Eubrachyura</taxon>
        <taxon>Portunoidea</taxon>
        <taxon>Portunidae</taxon>
        <taxon>Portuninae</taxon>
        <taxon>Portunus</taxon>
    </lineage>
</organism>
<dbReference type="Proteomes" id="UP000324222">
    <property type="component" value="Unassembled WGS sequence"/>
</dbReference>
<proteinExistence type="predicted"/>
<accession>A0A5B7EEW7</accession>
<gene>
    <name evidence="1" type="ORF">E2C01_025340</name>
</gene>
<sequence length="46" mass="5442">MDRQTERTPQLTQTSVVNPLSTIMHFHIQSGYYLLILYSFRNLRGD</sequence>